<proteinExistence type="predicted"/>
<dbReference type="EMBL" id="JBHZQA010000023">
    <property type="protein sequence ID" value="MFE3849471.1"/>
    <property type="molecule type" value="Genomic_DNA"/>
</dbReference>
<dbReference type="Proteomes" id="UP001600039">
    <property type="component" value="Unassembled WGS sequence"/>
</dbReference>
<comment type="caution">
    <text evidence="1">The sequence shown here is derived from an EMBL/GenBank/DDBJ whole genome shotgun (WGS) entry which is preliminary data.</text>
</comment>
<organism evidence="1 2">
    <name type="scientific">Flavobacterium fructosi</name>
    <dbReference type="NCBI Taxonomy" id="3230416"/>
    <lineage>
        <taxon>Bacteria</taxon>
        <taxon>Pseudomonadati</taxon>
        <taxon>Bacteroidota</taxon>
        <taxon>Flavobacteriia</taxon>
        <taxon>Flavobacteriales</taxon>
        <taxon>Flavobacteriaceae</taxon>
        <taxon>Flavobacterium</taxon>
    </lineage>
</organism>
<dbReference type="RefSeq" id="WP_379859211.1">
    <property type="nucleotide sequence ID" value="NZ_JBHZQA010000023.1"/>
</dbReference>
<sequence>MIVKNDAVFELQLLKINKNSIEEKWDKKVNDYENYVKEYIKHYKKSLKGNFNSLSKYPYMKIKWEALGVKLDKAQKKELLTSKQIKKVLKTQLKIVTICCE</sequence>
<keyword evidence="2" id="KW-1185">Reference proteome</keyword>
<name>A0ABW6HR15_9FLAO</name>
<evidence type="ECO:0000313" key="1">
    <source>
        <dbReference type="EMBL" id="MFE3849471.1"/>
    </source>
</evidence>
<accession>A0ABW6HR15</accession>
<evidence type="ECO:0000313" key="2">
    <source>
        <dbReference type="Proteomes" id="UP001600039"/>
    </source>
</evidence>
<reference evidence="1 2" key="1">
    <citation type="submission" date="2024-06" db="EMBL/GenBank/DDBJ databases">
        <title>Flavobacterium spp. isolated from glacier.</title>
        <authorList>
            <person name="Han D."/>
        </authorList>
    </citation>
    <scope>NUCLEOTIDE SEQUENCE [LARGE SCALE GENOMIC DNA]</scope>
    <source>
        <strain evidence="1 2">LB3P45</strain>
    </source>
</reference>
<protein>
    <submittedName>
        <fullName evidence="1">Uncharacterized protein</fullName>
    </submittedName>
</protein>
<gene>
    <name evidence="1" type="ORF">ACFX5D_16045</name>
</gene>